<evidence type="ECO:0000259" key="1">
    <source>
        <dbReference type="Pfam" id="PF13456"/>
    </source>
</evidence>
<dbReference type="InterPro" id="IPR036397">
    <property type="entry name" value="RNaseH_sf"/>
</dbReference>
<organism evidence="2 3">
    <name type="scientific">Gossypium trilobum</name>
    <dbReference type="NCBI Taxonomy" id="34281"/>
    <lineage>
        <taxon>Eukaryota</taxon>
        <taxon>Viridiplantae</taxon>
        <taxon>Streptophyta</taxon>
        <taxon>Embryophyta</taxon>
        <taxon>Tracheophyta</taxon>
        <taxon>Spermatophyta</taxon>
        <taxon>Magnoliopsida</taxon>
        <taxon>eudicotyledons</taxon>
        <taxon>Gunneridae</taxon>
        <taxon>Pentapetalae</taxon>
        <taxon>rosids</taxon>
        <taxon>malvids</taxon>
        <taxon>Malvales</taxon>
        <taxon>Malvaceae</taxon>
        <taxon>Malvoideae</taxon>
        <taxon>Gossypium</taxon>
    </lineage>
</organism>
<dbReference type="PANTHER" id="PTHR47723:SF19">
    <property type="entry name" value="POLYNUCLEOTIDYL TRANSFERASE, RIBONUCLEASE H-LIKE SUPERFAMILY PROTEIN"/>
    <property type="match status" value="1"/>
</dbReference>
<dbReference type="InterPro" id="IPR053151">
    <property type="entry name" value="RNase_H-like"/>
</dbReference>
<comment type="caution">
    <text evidence="2">The sequence shown here is derived from an EMBL/GenBank/DDBJ whole genome shotgun (WGS) entry which is preliminary data.</text>
</comment>
<gene>
    <name evidence="2" type="ORF">Gotri_003394</name>
</gene>
<dbReference type="Proteomes" id="UP000593568">
    <property type="component" value="Unassembled WGS sequence"/>
</dbReference>
<protein>
    <recommendedName>
        <fullName evidence="1">RNase H type-1 domain-containing protein</fullName>
    </recommendedName>
</protein>
<dbReference type="PANTHER" id="PTHR47723">
    <property type="entry name" value="OS05G0353850 PROTEIN"/>
    <property type="match status" value="1"/>
</dbReference>
<dbReference type="EMBL" id="JABEZW010000011">
    <property type="protein sequence ID" value="MBA0779113.1"/>
    <property type="molecule type" value="Genomic_DNA"/>
</dbReference>
<dbReference type="InterPro" id="IPR002156">
    <property type="entry name" value="RNaseH_domain"/>
</dbReference>
<keyword evidence="3" id="KW-1185">Reference proteome</keyword>
<name>A0A7J9F1D4_9ROSI</name>
<feature type="non-terminal residue" evidence="2">
    <location>
        <position position="87"/>
    </location>
</feature>
<dbReference type="Pfam" id="PF13456">
    <property type="entry name" value="RVT_3"/>
    <property type="match status" value="1"/>
</dbReference>
<dbReference type="AlphaFoldDB" id="A0A7J9F1D4"/>
<accession>A0A7J9F1D4</accession>
<dbReference type="SUPFAM" id="SSF53098">
    <property type="entry name" value="Ribonuclease H-like"/>
    <property type="match status" value="1"/>
</dbReference>
<dbReference type="GO" id="GO:0004523">
    <property type="term" value="F:RNA-DNA hybrid ribonuclease activity"/>
    <property type="evidence" value="ECO:0007669"/>
    <property type="project" value="InterPro"/>
</dbReference>
<evidence type="ECO:0000313" key="2">
    <source>
        <dbReference type="EMBL" id="MBA0779113.1"/>
    </source>
</evidence>
<dbReference type="InterPro" id="IPR012337">
    <property type="entry name" value="RNaseH-like_sf"/>
</dbReference>
<evidence type="ECO:0000313" key="3">
    <source>
        <dbReference type="Proteomes" id="UP000593568"/>
    </source>
</evidence>
<dbReference type="GO" id="GO:0003676">
    <property type="term" value="F:nucleic acid binding"/>
    <property type="evidence" value="ECO:0007669"/>
    <property type="project" value="InterPro"/>
</dbReference>
<feature type="domain" description="RNase H type-1" evidence="1">
    <location>
        <begin position="3"/>
        <end position="78"/>
    </location>
</feature>
<proteinExistence type="predicted"/>
<reference evidence="2 3" key="1">
    <citation type="journal article" date="2019" name="Genome Biol. Evol.">
        <title>Insights into the evolution of the New World diploid cottons (Gossypium, subgenus Houzingenia) based on genome sequencing.</title>
        <authorList>
            <person name="Grover C.E."/>
            <person name="Arick M.A. 2nd"/>
            <person name="Thrash A."/>
            <person name="Conover J.L."/>
            <person name="Sanders W.S."/>
            <person name="Peterson D.G."/>
            <person name="Frelichowski J.E."/>
            <person name="Scheffler J.A."/>
            <person name="Scheffler B.E."/>
            <person name="Wendel J.F."/>
        </authorList>
    </citation>
    <scope>NUCLEOTIDE SEQUENCE [LARGE SCALE GENOMIC DNA]</scope>
    <source>
        <strain evidence="2">8</strain>
        <tissue evidence="2">Leaf</tissue>
    </source>
</reference>
<dbReference type="Gene3D" id="3.30.420.10">
    <property type="entry name" value="Ribonuclease H-like superfamily/Ribonuclease H"/>
    <property type="match status" value="1"/>
</dbReference>
<sequence>MCSVFDTELWGILDGLTLLQDRDFNRILIQTDSLEIVHANSNSGLVRRIQQRLRNIEHWVVRHILREANLVVDQIVKMVSIDLDGVN</sequence>